<dbReference type="Pfam" id="PF00990">
    <property type="entry name" value="GGDEF"/>
    <property type="match status" value="1"/>
</dbReference>
<feature type="transmembrane region" description="Helical" evidence="3">
    <location>
        <begin position="6"/>
        <end position="28"/>
    </location>
</feature>
<dbReference type="InterPro" id="IPR050469">
    <property type="entry name" value="Diguanylate_Cyclase"/>
</dbReference>
<evidence type="ECO:0000256" key="3">
    <source>
        <dbReference type="SAM" id="Phobius"/>
    </source>
</evidence>
<reference evidence="5 6" key="1">
    <citation type="submission" date="2019-03" db="EMBL/GenBank/DDBJ databases">
        <title>Efficiently degradation of phenoxyalkanoic acid herbicides by Cupriavidus oxalaticus strain X32.</title>
        <authorList>
            <person name="Sheng X."/>
        </authorList>
    </citation>
    <scope>NUCLEOTIDE SEQUENCE [LARGE SCALE GENOMIC DNA]</scope>
    <source>
        <strain evidence="5 6">X32</strain>
    </source>
</reference>
<dbReference type="CDD" id="cd01949">
    <property type="entry name" value="GGDEF"/>
    <property type="match status" value="1"/>
</dbReference>
<dbReference type="RefSeq" id="WP_135704384.1">
    <property type="nucleotide sequence ID" value="NZ_CP038635.1"/>
</dbReference>
<dbReference type="SMART" id="SM00267">
    <property type="entry name" value="GGDEF"/>
    <property type="match status" value="1"/>
</dbReference>
<keyword evidence="3" id="KW-0472">Membrane</keyword>
<evidence type="ECO:0000256" key="1">
    <source>
        <dbReference type="ARBA" id="ARBA00012528"/>
    </source>
</evidence>
<dbReference type="AlphaFoldDB" id="A0A4P7L8K4"/>
<evidence type="ECO:0000313" key="6">
    <source>
        <dbReference type="Proteomes" id="UP000295294"/>
    </source>
</evidence>
<sequence>MLQDAGRFLALVNPAIAIAFSLCLVLAWRYERSRHYLLLPAAAYCMYAIAITLQIVWPPHPGGGQATVTGLLYLGSGVLLLRGMLARVGARLDTCAQVALPLALLGAIAWFDLVQPRLVARIYILNVGIAMILLLGMPALARLRSGRLADRVLFWFYLLFALHFLPRTVLTVVPAASHDPVAFIQSAYWLWLQATLALLLMALALALLAAAVQDIIVGLRHERDTDPLTLLHTRRGLAALAMQQIPPPPGQPLSLLVCDLDFFKFINDNYGHSAGDAVLAQFGQIIAGGIRRRDIAARLGGEEFVVLLPDTAPDAALQLAERLRHTLEHTPMTVLPGVHRVTASFGVATLRPGEDLDTLLMRADHVLYAAKNRGRNCVAWERDEALQAPGALA</sequence>
<feature type="transmembrane region" description="Helical" evidence="3">
    <location>
        <begin position="123"/>
        <end position="141"/>
    </location>
</feature>
<dbReference type="PANTHER" id="PTHR45138:SF9">
    <property type="entry name" value="DIGUANYLATE CYCLASE DGCM-RELATED"/>
    <property type="match status" value="1"/>
</dbReference>
<dbReference type="PROSITE" id="PS50887">
    <property type="entry name" value="GGDEF"/>
    <property type="match status" value="1"/>
</dbReference>
<keyword evidence="3" id="KW-0812">Transmembrane</keyword>
<gene>
    <name evidence="5" type="ORF">E0W60_12620</name>
</gene>
<evidence type="ECO:0000259" key="4">
    <source>
        <dbReference type="PROSITE" id="PS50887"/>
    </source>
</evidence>
<feature type="domain" description="GGDEF" evidence="4">
    <location>
        <begin position="251"/>
        <end position="383"/>
    </location>
</feature>
<dbReference type="KEGG" id="cox:E0W60_12620"/>
<keyword evidence="3" id="KW-1133">Transmembrane helix</keyword>
<dbReference type="InterPro" id="IPR029787">
    <property type="entry name" value="Nucleotide_cyclase"/>
</dbReference>
<evidence type="ECO:0000313" key="5">
    <source>
        <dbReference type="EMBL" id="QBY52074.1"/>
    </source>
</evidence>
<feature type="transmembrane region" description="Helical" evidence="3">
    <location>
        <begin position="63"/>
        <end position="82"/>
    </location>
</feature>
<dbReference type="FunFam" id="3.30.70.270:FF:000001">
    <property type="entry name" value="Diguanylate cyclase domain protein"/>
    <property type="match status" value="1"/>
</dbReference>
<feature type="transmembrane region" description="Helical" evidence="3">
    <location>
        <begin position="188"/>
        <end position="212"/>
    </location>
</feature>
<evidence type="ECO:0000256" key="2">
    <source>
        <dbReference type="ARBA" id="ARBA00034247"/>
    </source>
</evidence>
<proteinExistence type="predicted"/>
<dbReference type="PANTHER" id="PTHR45138">
    <property type="entry name" value="REGULATORY COMPONENTS OF SENSORY TRANSDUCTION SYSTEM"/>
    <property type="match status" value="1"/>
</dbReference>
<dbReference type="InterPro" id="IPR000160">
    <property type="entry name" value="GGDEF_dom"/>
</dbReference>
<dbReference type="EC" id="2.7.7.65" evidence="1"/>
<accession>A0A4P7L8K4</accession>
<dbReference type="Proteomes" id="UP000295294">
    <property type="component" value="Chromosome 2"/>
</dbReference>
<feature type="transmembrane region" description="Helical" evidence="3">
    <location>
        <begin position="153"/>
        <end position="176"/>
    </location>
</feature>
<feature type="transmembrane region" description="Helical" evidence="3">
    <location>
        <begin position="35"/>
        <end position="57"/>
    </location>
</feature>
<dbReference type="SUPFAM" id="SSF55073">
    <property type="entry name" value="Nucleotide cyclase"/>
    <property type="match status" value="1"/>
</dbReference>
<dbReference type="NCBIfam" id="TIGR00254">
    <property type="entry name" value="GGDEF"/>
    <property type="match status" value="1"/>
</dbReference>
<comment type="catalytic activity">
    <reaction evidence="2">
        <text>2 GTP = 3',3'-c-di-GMP + 2 diphosphate</text>
        <dbReference type="Rhea" id="RHEA:24898"/>
        <dbReference type="ChEBI" id="CHEBI:33019"/>
        <dbReference type="ChEBI" id="CHEBI:37565"/>
        <dbReference type="ChEBI" id="CHEBI:58805"/>
        <dbReference type="EC" id="2.7.7.65"/>
    </reaction>
</comment>
<organism evidence="5 6">
    <name type="scientific">Cupriavidus oxalaticus</name>
    <dbReference type="NCBI Taxonomy" id="96344"/>
    <lineage>
        <taxon>Bacteria</taxon>
        <taxon>Pseudomonadati</taxon>
        <taxon>Pseudomonadota</taxon>
        <taxon>Betaproteobacteria</taxon>
        <taxon>Burkholderiales</taxon>
        <taxon>Burkholderiaceae</taxon>
        <taxon>Cupriavidus</taxon>
    </lineage>
</organism>
<name>A0A4P7L8K4_9BURK</name>
<dbReference type="InterPro" id="IPR043128">
    <property type="entry name" value="Rev_trsase/Diguanyl_cyclase"/>
</dbReference>
<feature type="transmembrane region" description="Helical" evidence="3">
    <location>
        <begin position="94"/>
        <end position="111"/>
    </location>
</feature>
<protein>
    <recommendedName>
        <fullName evidence="1">diguanylate cyclase</fullName>
        <ecNumber evidence="1">2.7.7.65</ecNumber>
    </recommendedName>
</protein>
<dbReference type="GO" id="GO:0052621">
    <property type="term" value="F:diguanylate cyclase activity"/>
    <property type="evidence" value="ECO:0007669"/>
    <property type="project" value="UniProtKB-EC"/>
</dbReference>
<dbReference type="EMBL" id="CP038635">
    <property type="protein sequence ID" value="QBY52074.1"/>
    <property type="molecule type" value="Genomic_DNA"/>
</dbReference>
<dbReference type="OrthoDB" id="9813903at2"/>
<dbReference type="STRING" id="1349762.GCA_001592245_00127"/>
<dbReference type="Gene3D" id="3.30.70.270">
    <property type="match status" value="1"/>
</dbReference>